<dbReference type="PANTHER" id="PTHR12589:SF7">
    <property type="entry name" value="6-PYRUVOYL TETRAHYDROBIOPTERIN SYNTHASE"/>
    <property type="match status" value="1"/>
</dbReference>
<keyword evidence="8" id="KW-0456">Lyase</keyword>
<comment type="pathway">
    <text evidence="2">Purine metabolism; 7-cyano-7-deazaguanine biosynthesis.</text>
</comment>
<evidence type="ECO:0000256" key="10">
    <source>
        <dbReference type="ARBA" id="ARBA00048807"/>
    </source>
</evidence>
<dbReference type="Pfam" id="PF01242">
    <property type="entry name" value="PTPS"/>
    <property type="match status" value="1"/>
</dbReference>
<gene>
    <name evidence="11" type="primary">pts</name>
</gene>
<dbReference type="EMBL" id="DQ084247">
    <property type="protein sequence ID" value="AAY96684.1"/>
    <property type="molecule type" value="Genomic_DNA"/>
</dbReference>
<evidence type="ECO:0000313" key="11">
    <source>
        <dbReference type="EMBL" id="AAY96684.1"/>
    </source>
</evidence>
<evidence type="ECO:0000256" key="6">
    <source>
        <dbReference type="ARBA" id="ARBA00022723"/>
    </source>
</evidence>
<evidence type="ECO:0000256" key="9">
    <source>
        <dbReference type="ARBA" id="ARBA00031449"/>
    </source>
</evidence>
<evidence type="ECO:0000256" key="7">
    <source>
        <dbReference type="ARBA" id="ARBA00022833"/>
    </source>
</evidence>
<evidence type="ECO:0000256" key="5">
    <source>
        <dbReference type="ARBA" id="ARBA00018141"/>
    </source>
</evidence>
<accession>Q4JIS7</accession>
<comment type="catalytic activity">
    <reaction evidence="10">
        <text>7,8-dihydroneopterin 3'-triphosphate + H2O = 6-carboxy-5,6,7,8-tetrahydropterin + triphosphate + acetaldehyde + 2 H(+)</text>
        <dbReference type="Rhea" id="RHEA:27966"/>
        <dbReference type="ChEBI" id="CHEBI:15343"/>
        <dbReference type="ChEBI" id="CHEBI:15377"/>
        <dbReference type="ChEBI" id="CHEBI:15378"/>
        <dbReference type="ChEBI" id="CHEBI:18036"/>
        <dbReference type="ChEBI" id="CHEBI:58462"/>
        <dbReference type="ChEBI" id="CHEBI:61032"/>
        <dbReference type="EC" id="4.1.2.50"/>
    </reaction>
</comment>
<comment type="cofactor">
    <cofactor evidence="1">
        <name>Zn(2+)</name>
        <dbReference type="ChEBI" id="CHEBI:29105"/>
    </cofactor>
</comment>
<evidence type="ECO:0000256" key="2">
    <source>
        <dbReference type="ARBA" id="ARBA00005061"/>
    </source>
</evidence>
<dbReference type="InterPro" id="IPR007115">
    <property type="entry name" value="6-PTP_synth/QueD"/>
</dbReference>
<comment type="similarity">
    <text evidence="3">Belongs to the PTPS family. QueD subfamily.</text>
</comment>
<sequence length="162" mass="19028">MAEYKIVVEKDYLVFACGHFITYEGSCETLHGHNYRARVELEGDLDENYYVWDFVSLKRLMRRLVDEMDHRMLLPLQNPALTLREEDGHVHVLYKDRRYVFPKQDVAFLPIPNTTAEMLARYLLGRVRDELRKLGGGRLKALAVEVEESFGQSGWCRERMSD</sequence>
<proteinExistence type="inferred from homology"/>
<dbReference type="AlphaFoldDB" id="Q4JIS7"/>
<evidence type="ECO:0000256" key="8">
    <source>
        <dbReference type="ARBA" id="ARBA00023239"/>
    </source>
</evidence>
<dbReference type="GO" id="GO:0070497">
    <property type="term" value="F:6-carboxytetrahydropterin synthase activity"/>
    <property type="evidence" value="ECO:0007669"/>
    <property type="project" value="UniProtKB-EC"/>
</dbReference>
<dbReference type="EC" id="4.1.2.50" evidence="4"/>
<reference evidence="11" key="1">
    <citation type="journal article" date="2005" name="Appl. Environ. Microbiol.">
        <title>Highly divergent genes for methanopterin-linked C1 transfer reactions in Lake Washington, assessed via metagenomic analysis and mRNA detection.</title>
        <authorList>
            <person name="Kalyuzhnaya M.G."/>
            <person name="Bowerman S."/>
            <person name="Nercessian O."/>
            <person name="Lidstrom M.E."/>
            <person name="Chistoserdova L."/>
        </authorList>
    </citation>
    <scope>NUCLEOTIDE SEQUENCE</scope>
</reference>
<dbReference type="SUPFAM" id="SSF55620">
    <property type="entry name" value="Tetrahydrobiopterin biosynthesis enzymes-like"/>
    <property type="match status" value="1"/>
</dbReference>
<dbReference type="InterPro" id="IPR038418">
    <property type="entry name" value="6-PTP_synth/QueD_sf"/>
</dbReference>
<dbReference type="GO" id="GO:0046872">
    <property type="term" value="F:metal ion binding"/>
    <property type="evidence" value="ECO:0007669"/>
    <property type="project" value="UniProtKB-KW"/>
</dbReference>
<dbReference type="Gene3D" id="3.30.479.10">
    <property type="entry name" value="6-pyruvoyl tetrahydropterin synthase/QueD"/>
    <property type="match status" value="1"/>
</dbReference>
<evidence type="ECO:0000256" key="4">
    <source>
        <dbReference type="ARBA" id="ARBA00012982"/>
    </source>
</evidence>
<reference evidence="11" key="2">
    <citation type="journal article" date="2005" name="J. Bacteriol.">
        <title>MtdC, a novel class of methylene tetrahydromethanopterin dehydrogenases.</title>
        <authorList>
            <person name="Vorholt J.A."/>
            <person name="Kalyuzhnaya M.G."/>
            <person name="Hagemeier C.H."/>
            <person name="Lidstrom M.E."/>
            <person name="Chistoserdova L."/>
        </authorList>
    </citation>
    <scope>NUCLEOTIDE SEQUENCE</scope>
</reference>
<name>Q4JIS7_9BACT</name>
<keyword evidence="7" id="KW-0862">Zinc</keyword>
<evidence type="ECO:0000256" key="1">
    <source>
        <dbReference type="ARBA" id="ARBA00001947"/>
    </source>
</evidence>
<dbReference type="PANTHER" id="PTHR12589">
    <property type="entry name" value="PYRUVOYL TETRAHYDROBIOPTERIN SYNTHASE"/>
    <property type="match status" value="1"/>
</dbReference>
<dbReference type="UniPathway" id="UPA00391"/>
<keyword evidence="6" id="KW-0479">Metal-binding</keyword>
<organism evidence="11">
    <name type="scientific">uncultured bacterium BAC10-4</name>
    <dbReference type="NCBI Taxonomy" id="333425"/>
    <lineage>
        <taxon>Bacteria</taxon>
        <taxon>environmental samples</taxon>
    </lineage>
</organism>
<evidence type="ECO:0000256" key="3">
    <source>
        <dbReference type="ARBA" id="ARBA00008900"/>
    </source>
</evidence>
<protein>
    <recommendedName>
        <fullName evidence="5">6-carboxy-5,6,7,8-tetrahydropterin synthase</fullName>
        <ecNumber evidence="4">4.1.2.50</ecNumber>
    </recommendedName>
    <alternativeName>
        <fullName evidence="9">Queuosine biosynthesis protein QueD</fullName>
    </alternativeName>
</protein>